<dbReference type="SMART" id="SM00421">
    <property type="entry name" value="HTH_LUXR"/>
    <property type="match status" value="1"/>
</dbReference>
<gene>
    <name evidence="2" type="ORF">ACTOB_005185</name>
</gene>
<dbReference type="Pfam" id="PF00196">
    <property type="entry name" value="GerE"/>
    <property type="match status" value="1"/>
</dbReference>
<evidence type="ECO:0000259" key="1">
    <source>
        <dbReference type="PROSITE" id="PS50043"/>
    </source>
</evidence>
<protein>
    <submittedName>
        <fullName evidence="2">LuxR C-terminal-related transcriptional regulator</fullName>
    </submittedName>
</protein>
<dbReference type="InterPro" id="IPR036388">
    <property type="entry name" value="WH-like_DNA-bd_sf"/>
</dbReference>
<dbReference type="InterPro" id="IPR000792">
    <property type="entry name" value="Tscrpt_reg_LuxR_C"/>
</dbReference>
<proteinExistence type="predicted"/>
<dbReference type="PANTHER" id="PTHR47691:SF3">
    <property type="entry name" value="HTH-TYPE TRANSCRIPTIONAL REGULATOR RV0890C-RELATED"/>
    <property type="match status" value="1"/>
</dbReference>
<dbReference type="Proteomes" id="UP001240150">
    <property type="component" value="Chromosome"/>
</dbReference>
<name>A0ABY8W852_9ACTN</name>
<dbReference type="Gene3D" id="1.10.10.10">
    <property type="entry name" value="Winged helix-like DNA-binding domain superfamily/Winged helix DNA-binding domain"/>
    <property type="match status" value="1"/>
</dbReference>
<dbReference type="PRINTS" id="PR00038">
    <property type="entry name" value="HTHLUXR"/>
</dbReference>
<dbReference type="InterPro" id="IPR016032">
    <property type="entry name" value="Sig_transdc_resp-reg_C-effctor"/>
</dbReference>
<organism evidence="2 3">
    <name type="scientific">Actinoplanes oblitus</name>
    <dbReference type="NCBI Taxonomy" id="3040509"/>
    <lineage>
        <taxon>Bacteria</taxon>
        <taxon>Bacillati</taxon>
        <taxon>Actinomycetota</taxon>
        <taxon>Actinomycetes</taxon>
        <taxon>Micromonosporales</taxon>
        <taxon>Micromonosporaceae</taxon>
        <taxon>Actinoplanes</taxon>
    </lineage>
</organism>
<dbReference type="Gene3D" id="3.40.50.300">
    <property type="entry name" value="P-loop containing nucleotide triphosphate hydrolases"/>
    <property type="match status" value="1"/>
</dbReference>
<keyword evidence="3" id="KW-1185">Reference proteome</keyword>
<evidence type="ECO:0000313" key="2">
    <source>
        <dbReference type="EMBL" id="WIM93213.1"/>
    </source>
</evidence>
<dbReference type="InterPro" id="IPR027417">
    <property type="entry name" value="P-loop_NTPase"/>
</dbReference>
<dbReference type="CDD" id="cd06170">
    <property type="entry name" value="LuxR_C_like"/>
    <property type="match status" value="1"/>
</dbReference>
<sequence length="898" mass="94730">MTAADVSSREAEVLTLVGRHLSNAEIAAKLFISVRTVESHVSALLRKLDVADRRALARRAGAGGAPRNPLPTPLTSFVGRAAERAALAGMLATHRQVTAVGPGGVGKTRLALAVAAEIGGDHPDGVWFVDLVPVTGPGPCVVAAAVAAAMGIGEQLGRAMTESVVDALADRDVLLVLDNCEQVRDGVAPFLEKLLSTCPRVTVLATSRARLMVPFERVYPVPPLSLDGGGESDAVALFMDRAAAASWPPNHALRDPIAAFCARLDGMALAIELAAARWPTLGLDGLTAGLADPLRMLEGGSRTDERHRSVRAALDWSHALLAPADRALLRRLSVFVAPFTREAASEVAGATADGLARLAEQSLLVVLPSSSGTEFRLLETIRQYGTEQLTAMGELAEARARHLRWCERQADELRGFAEGWRVRFDAVADDLRAAQAWSDDYPLTRKLAELTFARKLAAESQIRFEQAAALATDPAEAAEMFRQAAAVAGCRIRGDDAYRYLLAAAEITPDPAAAARDLATAATTTHRFWGKFDHLPARQETIELVERARGLAGDDPAARAAVALAEAGVLSDAFGAAQGPADNAVPETVARAERAVDLAHQLGDPLAESAALDALIGARCWAGDTFGTAATARRRIVLLAATPDTPAASHELLDALGMATETALGAGDLPGARRTGRQLAEHPLMSEVGHRGTCWLVVTEALAGDTGAVLRYGERFLESWQRAGRPAKSALAPAAAAVAMVHGLRGERDERERWLAVLAAMGVTAEYTYGYGAVFDAIVLLDRDRVAEAADRLEPEPDEVWKWVTWIWLHWYVALRAEAAVLSGHPRAAARIAAARRTVAGNPVATALVDRAGALLAGDPAGVRATAAAFEAAGCAYQAARSRRLSGSPAPAASTRTG</sequence>
<accession>A0ABY8W852</accession>
<dbReference type="SUPFAM" id="SSF52540">
    <property type="entry name" value="P-loop containing nucleoside triphosphate hydrolases"/>
    <property type="match status" value="1"/>
</dbReference>
<reference evidence="2 3" key="1">
    <citation type="submission" date="2023-06" db="EMBL/GenBank/DDBJ databases">
        <authorList>
            <person name="Yushchuk O."/>
            <person name="Binda E."/>
            <person name="Ruckert-Reed C."/>
            <person name="Fedorenko V."/>
            <person name="Kalinowski J."/>
            <person name="Marinelli F."/>
        </authorList>
    </citation>
    <scope>NUCLEOTIDE SEQUENCE [LARGE SCALE GENOMIC DNA]</scope>
    <source>
        <strain evidence="2 3">NRRL 3884</strain>
    </source>
</reference>
<dbReference type="EMBL" id="CP126980">
    <property type="protein sequence ID" value="WIM93213.1"/>
    <property type="molecule type" value="Genomic_DNA"/>
</dbReference>
<dbReference type="PROSITE" id="PS50043">
    <property type="entry name" value="HTH_LUXR_2"/>
    <property type="match status" value="1"/>
</dbReference>
<feature type="domain" description="HTH luxR-type" evidence="1">
    <location>
        <begin position="1"/>
        <end position="64"/>
    </location>
</feature>
<dbReference type="SUPFAM" id="SSF46894">
    <property type="entry name" value="C-terminal effector domain of the bipartite response regulators"/>
    <property type="match status" value="1"/>
</dbReference>
<dbReference type="InterPro" id="IPR058852">
    <property type="entry name" value="HTH_77"/>
</dbReference>
<dbReference type="Pfam" id="PF25872">
    <property type="entry name" value="HTH_77"/>
    <property type="match status" value="1"/>
</dbReference>
<dbReference type="RefSeq" id="WP_284914421.1">
    <property type="nucleotide sequence ID" value="NZ_CP126980.1"/>
</dbReference>
<dbReference type="PANTHER" id="PTHR47691">
    <property type="entry name" value="REGULATOR-RELATED"/>
    <property type="match status" value="1"/>
</dbReference>
<evidence type="ECO:0000313" key="3">
    <source>
        <dbReference type="Proteomes" id="UP001240150"/>
    </source>
</evidence>